<gene>
    <name evidence="3" type="ORF">PFISCL1PPCAC_5648</name>
</gene>
<evidence type="ECO:0000256" key="1">
    <source>
        <dbReference type="SAM" id="Phobius"/>
    </source>
</evidence>
<evidence type="ECO:0000313" key="3">
    <source>
        <dbReference type="EMBL" id="GMT14351.1"/>
    </source>
</evidence>
<dbReference type="Pfam" id="PF01757">
    <property type="entry name" value="Acyl_transf_3"/>
    <property type="match status" value="1"/>
</dbReference>
<feature type="transmembrane region" description="Helical" evidence="1">
    <location>
        <begin position="447"/>
        <end position="468"/>
    </location>
</feature>
<feature type="transmembrane region" description="Helical" evidence="1">
    <location>
        <begin position="576"/>
        <end position="599"/>
    </location>
</feature>
<keyword evidence="1" id="KW-0472">Membrane</keyword>
<dbReference type="PANTHER" id="PTHR11161:SF70">
    <property type="entry name" value="ACYLTRANSFERASE 3 DOMAIN-CONTAINING PROTEIN"/>
    <property type="match status" value="1"/>
</dbReference>
<feature type="domain" description="Acyltransferase 3" evidence="2">
    <location>
        <begin position="267"/>
        <end position="656"/>
    </location>
</feature>
<dbReference type="PANTHER" id="PTHR11161">
    <property type="entry name" value="O-ACYLTRANSFERASE"/>
    <property type="match status" value="1"/>
</dbReference>
<feature type="transmembrane region" description="Helical" evidence="1">
    <location>
        <begin position="420"/>
        <end position="440"/>
    </location>
</feature>
<protein>
    <recommendedName>
        <fullName evidence="2">Acyltransferase 3 domain-containing protein</fullName>
    </recommendedName>
</protein>
<feature type="transmembrane region" description="Helical" evidence="1">
    <location>
        <begin position="611"/>
        <end position="635"/>
    </location>
</feature>
<feature type="transmembrane region" description="Helical" evidence="1">
    <location>
        <begin position="362"/>
        <end position="382"/>
    </location>
</feature>
<feature type="transmembrane region" description="Helical" evidence="1">
    <location>
        <begin position="269"/>
        <end position="291"/>
    </location>
</feature>
<dbReference type="AlphaFoldDB" id="A0AAV5V4M9"/>
<proteinExistence type="predicted"/>
<dbReference type="Proteomes" id="UP001432322">
    <property type="component" value="Unassembled WGS sequence"/>
</dbReference>
<feature type="transmembrane region" description="Helical" evidence="1">
    <location>
        <begin position="311"/>
        <end position="334"/>
    </location>
</feature>
<comment type="caution">
    <text evidence="3">The sequence shown here is derived from an EMBL/GenBank/DDBJ whole genome shotgun (WGS) entry which is preliminary data.</text>
</comment>
<feature type="transmembrane region" description="Helical" evidence="1">
    <location>
        <begin position="641"/>
        <end position="663"/>
    </location>
</feature>
<dbReference type="InterPro" id="IPR002656">
    <property type="entry name" value="Acyl_transf_3_dom"/>
</dbReference>
<name>A0AAV5V4M9_9BILA</name>
<keyword evidence="1" id="KW-0812">Transmembrane</keyword>
<evidence type="ECO:0000313" key="4">
    <source>
        <dbReference type="Proteomes" id="UP001432322"/>
    </source>
</evidence>
<dbReference type="InterPro" id="IPR052728">
    <property type="entry name" value="O2_lipid_transport_reg"/>
</dbReference>
<keyword evidence="4" id="KW-1185">Reference proteome</keyword>
<dbReference type="GO" id="GO:0016747">
    <property type="term" value="F:acyltransferase activity, transferring groups other than amino-acyl groups"/>
    <property type="evidence" value="ECO:0007669"/>
    <property type="project" value="InterPro"/>
</dbReference>
<evidence type="ECO:0000259" key="2">
    <source>
        <dbReference type="Pfam" id="PF01757"/>
    </source>
</evidence>
<feature type="transmembrane region" description="Helical" evidence="1">
    <location>
        <begin position="532"/>
        <end position="556"/>
    </location>
</feature>
<reference evidence="3" key="1">
    <citation type="submission" date="2023-10" db="EMBL/GenBank/DDBJ databases">
        <title>Genome assembly of Pristionchus species.</title>
        <authorList>
            <person name="Yoshida K."/>
            <person name="Sommer R.J."/>
        </authorList>
    </citation>
    <scope>NUCLEOTIDE SEQUENCE</scope>
    <source>
        <strain evidence="3">RS5133</strain>
    </source>
</reference>
<accession>A0AAV5V4M9</accession>
<dbReference type="EMBL" id="BTSY01000002">
    <property type="protein sequence ID" value="GMT14351.1"/>
    <property type="molecule type" value="Genomic_DNA"/>
</dbReference>
<feature type="non-terminal residue" evidence="3">
    <location>
        <position position="1"/>
    </location>
</feature>
<feature type="transmembrane region" description="Helical" evidence="1">
    <location>
        <begin position="30"/>
        <end position="50"/>
    </location>
</feature>
<keyword evidence="1" id="KW-1133">Transmembrane helix</keyword>
<feature type="transmembrane region" description="Helical" evidence="1">
    <location>
        <begin position="504"/>
        <end position="520"/>
    </location>
</feature>
<sequence length="711" mass="81579">SNHQSVIGLSPYSSRGPIMGGSTVTAATRLAVVTVLVALSIGVGADLAYFNEKQVLRFINASATREDLSESCRTALRRVEPYLKDQDTLEAQRIFFSQSYATGISDLFLSRDQDRWIYRGYECLLSAGETVFSRSEHPMHYCYGYNEEDPKTDAYSVCIPSPCADHHVKLLELWRSIVKKTETKPIDFTACTQSRHEKQWFEKPVPIIDFTLNQLAALFIVLATVFHYKRGEEVKTLPAQLLLAFSAKKNIGKLFDMPKDPQATLTSIIGLRFLAMVWTLVGHSFIFGLAYIENVDDYKNDLVDNFYNQYITNFTLSVDAFLLLGGTVLSYSWFRKWLKNNNEPEPTWTSYGFWLRFYRHRLVRIWPAYLYTLMAVTLRLSITHFHPMWPPTDPGVQCPIHWWENVFFLNSLFENRCMPWTWYIGTEFIYYLISPIFLLALRRSVKLGALVCIGTIAISAGFNTYSMIVNNFPPTQFLWKQPEIFNPNFIQHHIELYIKPHFRIGPYVIGIMLGYYLAFFQRKAIKPERTPLFVAGGWFIATAAGFWAIFGVHPSLQGWDWPVYHIVYGTIHRDVFALALAWLVYACHTGIGGPVNAILSWKHLLPLSNLCYSVYLIHLIPVVLTYLVTSFPIWYTTKWMIFAHCFVQLVISYFLALLCLLIAEYPALNIERLLLHPPATKTTIKTVPTSDSEMQLRADEGSSLASTPTRD</sequence>
<organism evidence="3 4">
    <name type="scientific">Pristionchus fissidentatus</name>
    <dbReference type="NCBI Taxonomy" id="1538716"/>
    <lineage>
        <taxon>Eukaryota</taxon>
        <taxon>Metazoa</taxon>
        <taxon>Ecdysozoa</taxon>
        <taxon>Nematoda</taxon>
        <taxon>Chromadorea</taxon>
        <taxon>Rhabditida</taxon>
        <taxon>Rhabditina</taxon>
        <taxon>Diplogasteromorpha</taxon>
        <taxon>Diplogasteroidea</taxon>
        <taxon>Neodiplogasteridae</taxon>
        <taxon>Pristionchus</taxon>
    </lineage>
</organism>